<dbReference type="EMBL" id="DS990638">
    <property type="protein sequence ID" value="EGC44782.1"/>
    <property type="molecule type" value="Genomic_DNA"/>
</dbReference>
<dbReference type="Proteomes" id="UP000008142">
    <property type="component" value="Unassembled WGS sequence"/>
</dbReference>
<evidence type="ECO:0000313" key="1">
    <source>
        <dbReference type="EMBL" id="EGC44782.1"/>
    </source>
</evidence>
<dbReference type="AlphaFoldDB" id="F0UEQ2"/>
<gene>
    <name evidence="1" type="ORF">HCEG_03997</name>
</gene>
<evidence type="ECO:0000313" key="2">
    <source>
        <dbReference type="Proteomes" id="UP000008142"/>
    </source>
</evidence>
<organism evidence="2">
    <name type="scientific">Ajellomyces capsulatus (strain H88)</name>
    <name type="common">Darling's disease fungus</name>
    <name type="synonym">Histoplasma capsulatum</name>
    <dbReference type="NCBI Taxonomy" id="544711"/>
    <lineage>
        <taxon>Eukaryota</taxon>
        <taxon>Fungi</taxon>
        <taxon>Dikarya</taxon>
        <taxon>Ascomycota</taxon>
        <taxon>Pezizomycotina</taxon>
        <taxon>Eurotiomycetes</taxon>
        <taxon>Eurotiomycetidae</taxon>
        <taxon>Onygenales</taxon>
        <taxon>Ajellomycetaceae</taxon>
        <taxon>Histoplasma</taxon>
    </lineage>
</organism>
<reference evidence="2" key="1">
    <citation type="submission" date="2008-07" db="EMBL/GenBank/DDBJ databases">
        <title>Annotation of Ajellomyces capsulatus strain H88.</title>
        <authorList>
            <person name="Champion M."/>
            <person name="Cuomo C."/>
            <person name="Ma L.-J."/>
            <person name="Henn M.R."/>
            <person name="Sil A."/>
            <person name="Goldman B."/>
            <person name="Young S.K."/>
            <person name="Kodira C.D."/>
            <person name="Zeng Q."/>
            <person name="Koehrsen M."/>
            <person name="Alvarado L."/>
            <person name="Berlin A."/>
            <person name="Borenstein D."/>
            <person name="Chen Z."/>
            <person name="Engels R."/>
            <person name="Freedman E."/>
            <person name="Gellesch M."/>
            <person name="Goldberg J."/>
            <person name="Griggs A."/>
            <person name="Gujja S."/>
            <person name="Heiman D."/>
            <person name="Hepburn T."/>
            <person name="Howarth C."/>
            <person name="Jen D."/>
            <person name="Larson L."/>
            <person name="Lewis B."/>
            <person name="Mehta T."/>
            <person name="Park D."/>
            <person name="Pearson M."/>
            <person name="Roberts A."/>
            <person name="Saif S."/>
            <person name="Shea T."/>
            <person name="Shenoy N."/>
            <person name="Sisk P."/>
            <person name="Stolte C."/>
            <person name="Sykes S."/>
            <person name="Walk T."/>
            <person name="White J."/>
            <person name="Yandava C."/>
            <person name="Klein B."/>
            <person name="McEwen J.G."/>
            <person name="Puccia R."/>
            <person name="Goldman G.H."/>
            <person name="Felipe M.S."/>
            <person name="Nino-Vega G."/>
            <person name="San-Blas G."/>
            <person name="Taylor J."/>
            <person name="Mendoza L."/>
            <person name="Galagan J."/>
            <person name="Nusbaum C."/>
            <person name="Birren B."/>
        </authorList>
    </citation>
    <scope>NUCLEOTIDE SEQUENCE [LARGE SCALE GENOMIC DNA]</scope>
    <source>
        <strain evidence="2">H88</strain>
    </source>
</reference>
<protein>
    <submittedName>
        <fullName evidence="1">Uncharacterized protein</fullName>
    </submittedName>
</protein>
<name>F0UEQ2_AJEC8</name>
<sequence>MSRSSEGTRDCNENMELAVEYAIITLELRRKFASLVNLFITAVQF</sequence>
<accession>F0UEQ2</accession>
<dbReference type="HOGENOM" id="CLU_3207481_0_0_1"/>
<proteinExistence type="predicted"/>